<organism evidence="1 2">
    <name type="scientific">Carya illinoinensis</name>
    <name type="common">Pecan</name>
    <dbReference type="NCBI Taxonomy" id="32201"/>
    <lineage>
        <taxon>Eukaryota</taxon>
        <taxon>Viridiplantae</taxon>
        <taxon>Streptophyta</taxon>
        <taxon>Embryophyta</taxon>
        <taxon>Tracheophyta</taxon>
        <taxon>Spermatophyta</taxon>
        <taxon>Magnoliopsida</taxon>
        <taxon>eudicotyledons</taxon>
        <taxon>Gunneridae</taxon>
        <taxon>Pentapetalae</taxon>
        <taxon>rosids</taxon>
        <taxon>fabids</taxon>
        <taxon>Fagales</taxon>
        <taxon>Juglandaceae</taxon>
        <taxon>Carya</taxon>
    </lineage>
</organism>
<accession>A0A8T1NYM4</accession>
<dbReference type="Pfam" id="PF14223">
    <property type="entry name" value="Retrotran_gag_2"/>
    <property type="match status" value="1"/>
</dbReference>
<evidence type="ECO:0000313" key="2">
    <source>
        <dbReference type="Proteomes" id="UP000811609"/>
    </source>
</evidence>
<sequence length="107" mass="12201">MDSAPMCVKFTGKNYSTWTFQFELFLKGKDLWGHIDGTNVAQTSNTDKSKDVVASPSWAVLDTRIMSCLLGSMEPPIVTNLRAHRSAQSMWNYLKKVYHQDDDARRI</sequence>
<dbReference type="AlphaFoldDB" id="A0A8T1NYM4"/>
<evidence type="ECO:0008006" key="3">
    <source>
        <dbReference type="Google" id="ProtNLM"/>
    </source>
</evidence>
<proteinExistence type="predicted"/>
<dbReference type="PANTHER" id="PTHR37610:SF77">
    <property type="entry name" value="INTEGRASE CATALYTIC DOMAIN-CONTAINING PROTEIN"/>
    <property type="match status" value="1"/>
</dbReference>
<reference evidence="1" key="1">
    <citation type="submission" date="2020-12" db="EMBL/GenBank/DDBJ databases">
        <title>WGS assembly of Carya illinoinensis cv. Pawnee.</title>
        <authorList>
            <person name="Platts A."/>
            <person name="Shu S."/>
            <person name="Wright S."/>
            <person name="Barry K."/>
            <person name="Edger P."/>
            <person name="Pires J.C."/>
            <person name="Schmutz J."/>
        </authorList>
    </citation>
    <scope>NUCLEOTIDE SEQUENCE</scope>
    <source>
        <tissue evidence="1">Leaf</tissue>
    </source>
</reference>
<dbReference type="Proteomes" id="UP000811609">
    <property type="component" value="Chromosome 11"/>
</dbReference>
<name>A0A8T1NYM4_CARIL</name>
<gene>
    <name evidence="1" type="ORF">CIPAW_11G050700</name>
</gene>
<evidence type="ECO:0000313" key="1">
    <source>
        <dbReference type="EMBL" id="KAG6635555.1"/>
    </source>
</evidence>
<comment type="caution">
    <text evidence="1">The sequence shown here is derived from an EMBL/GenBank/DDBJ whole genome shotgun (WGS) entry which is preliminary data.</text>
</comment>
<protein>
    <recommendedName>
        <fullName evidence="3">Retrotransposon Copia-like N-terminal domain-containing protein</fullName>
    </recommendedName>
</protein>
<keyword evidence="2" id="KW-1185">Reference proteome</keyword>
<dbReference type="EMBL" id="CM031819">
    <property type="protein sequence ID" value="KAG6635555.1"/>
    <property type="molecule type" value="Genomic_DNA"/>
</dbReference>
<dbReference type="PANTHER" id="PTHR37610">
    <property type="entry name" value="CCHC-TYPE DOMAIN-CONTAINING PROTEIN"/>
    <property type="match status" value="1"/>
</dbReference>